<dbReference type="Gene3D" id="3.30.710.10">
    <property type="entry name" value="Potassium Channel Kv1.1, Chain A"/>
    <property type="match status" value="1"/>
</dbReference>
<keyword evidence="3" id="KW-1185">Reference proteome</keyword>
<reference evidence="2 3" key="1">
    <citation type="journal article" date="2024" name="Commun. Biol.">
        <title>Comparative genomic analysis of thermophilic fungi reveals convergent evolutionary adaptations and gene losses.</title>
        <authorList>
            <person name="Steindorff A.S."/>
            <person name="Aguilar-Pontes M.V."/>
            <person name="Robinson A.J."/>
            <person name="Andreopoulos B."/>
            <person name="LaButti K."/>
            <person name="Kuo A."/>
            <person name="Mondo S."/>
            <person name="Riley R."/>
            <person name="Otillar R."/>
            <person name="Haridas S."/>
            <person name="Lipzen A."/>
            <person name="Grimwood J."/>
            <person name="Schmutz J."/>
            <person name="Clum A."/>
            <person name="Reid I.D."/>
            <person name="Moisan M.C."/>
            <person name="Butler G."/>
            <person name="Nguyen T.T.M."/>
            <person name="Dewar K."/>
            <person name="Conant G."/>
            <person name="Drula E."/>
            <person name="Henrissat B."/>
            <person name="Hansel C."/>
            <person name="Singer S."/>
            <person name="Hutchinson M.I."/>
            <person name="de Vries R.P."/>
            <person name="Natvig D.O."/>
            <person name="Powell A.J."/>
            <person name="Tsang A."/>
            <person name="Grigoriev I.V."/>
        </authorList>
    </citation>
    <scope>NUCLEOTIDE SEQUENCE [LARGE SCALE GENOMIC DNA]</scope>
    <source>
        <strain evidence="2 3">CBS 494.80</strain>
    </source>
</reference>
<accession>A0ABR4BW80</accession>
<dbReference type="EMBL" id="JAZHXI010000018">
    <property type="protein sequence ID" value="KAL2061900.1"/>
    <property type="molecule type" value="Genomic_DNA"/>
</dbReference>
<dbReference type="Proteomes" id="UP001595075">
    <property type="component" value="Unassembled WGS sequence"/>
</dbReference>
<evidence type="ECO:0000313" key="3">
    <source>
        <dbReference type="Proteomes" id="UP001595075"/>
    </source>
</evidence>
<evidence type="ECO:0000256" key="1">
    <source>
        <dbReference type="SAM" id="MobiDB-lite"/>
    </source>
</evidence>
<evidence type="ECO:0000313" key="2">
    <source>
        <dbReference type="EMBL" id="KAL2061900.1"/>
    </source>
</evidence>
<sequence length="270" mass="29723">MPAAADPPILPSLATSTTSSSSPSPSILIPVISTPAGRTPEKIASLNTSFTKQFGFEILKISKAPVFDRMFNGNFAEGQKAEAILPEDDPDAFDMFASWLYRGYVTSPCDGFGVHKRRQTPLDNFIRLLIFAEKYGLVGLADNTMDMLIEAQINDKSRPGEKMDAIAYEGTHEGSVLRLYISRSWAYTVLAYKDKEPWASSSIGPIGKKANELLADGLSLLRDLNNVKPLAGKKLIEDPKLAPPCDYHQHGKDEVCPYAKLKKRKLDESN</sequence>
<dbReference type="InterPro" id="IPR011333">
    <property type="entry name" value="SKP1/BTB/POZ_sf"/>
</dbReference>
<gene>
    <name evidence="2" type="ORF">VTL71DRAFT_7278</name>
</gene>
<dbReference type="PANTHER" id="PTHR47843">
    <property type="entry name" value="BTB DOMAIN-CONTAINING PROTEIN-RELATED"/>
    <property type="match status" value="1"/>
</dbReference>
<proteinExistence type="predicted"/>
<organism evidence="2 3">
    <name type="scientific">Oculimacula yallundae</name>
    <dbReference type="NCBI Taxonomy" id="86028"/>
    <lineage>
        <taxon>Eukaryota</taxon>
        <taxon>Fungi</taxon>
        <taxon>Dikarya</taxon>
        <taxon>Ascomycota</taxon>
        <taxon>Pezizomycotina</taxon>
        <taxon>Leotiomycetes</taxon>
        <taxon>Helotiales</taxon>
        <taxon>Ploettnerulaceae</taxon>
        <taxon>Oculimacula</taxon>
    </lineage>
</organism>
<comment type="caution">
    <text evidence="2">The sequence shown here is derived from an EMBL/GenBank/DDBJ whole genome shotgun (WGS) entry which is preliminary data.</text>
</comment>
<protein>
    <recommendedName>
        <fullName evidence="4">BTB domain-containing protein</fullName>
    </recommendedName>
</protein>
<dbReference type="SUPFAM" id="SSF54695">
    <property type="entry name" value="POZ domain"/>
    <property type="match status" value="1"/>
</dbReference>
<evidence type="ECO:0008006" key="4">
    <source>
        <dbReference type="Google" id="ProtNLM"/>
    </source>
</evidence>
<name>A0ABR4BW80_9HELO</name>
<feature type="compositionally biased region" description="Low complexity" evidence="1">
    <location>
        <begin position="11"/>
        <end position="26"/>
    </location>
</feature>
<feature type="region of interest" description="Disordered" evidence="1">
    <location>
        <begin position="1"/>
        <end position="26"/>
    </location>
</feature>